<keyword evidence="3" id="KW-0460">Magnesium</keyword>
<dbReference type="RefSeq" id="WP_382397719.1">
    <property type="nucleotide sequence ID" value="NZ_JBHSWH010000001.1"/>
</dbReference>
<evidence type="ECO:0000313" key="5">
    <source>
        <dbReference type="Proteomes" id="UP001596298"/>
    </source>
</evidence>
<dbReference type="InterPro" id="IPR003337">
    <property type="entry name" value="Trehalose_PPase"/>
</dbReference>
<dbReference type="SUPFAM" id="SSF56784">
    <property type="entry name" value="HAD-like"/>
    <property type="match status" value="1"/>
</dbReference>
<keyword evidence="5" id="KW-1185">Reference proteome</keyword>
<sequence length="256" mass="26462">MTLDPKLGKALAAFAATDPILVATDFDGVLAPLVEDPSTSRPVAGSMELLRELATLPGVFVAIVSGRHLAALQALSGVTGDDAIVLVGSHGAEPDRQLPLDLTFDDAARQRLAEATRALEAVAAAHPPTRIERKPAGVVLHTRRVPSEIAAAASRAALAIDIPGVDVMNGKQIVELSALPITKGSALLALATEFGTSASLYLGDDVTDERAFEALAGRPGSVTIKVGDGNTAASFRIDGPADVVPVFETLRVARRV</sequence>
<evidence type="ECO:0000256" key="1">
    <source>
        <dbReference type="ARBA" id="ARBA00022801"/>
    </source>
</evidence>
<proteinExistence type="inferred from homology"/>
<organism evidence="4 5">
    <name type="scientific">Flexivirga alba</name>
    <dbReference type="NCBI Taxonomy" id="702742"/>
    <lineage>
        <taxon>Bacteria</taxon>
        <taxon>Bacillati</taxon>
        <taxon>Actinomycetota</taxon>
        <taxon>Actinomycetes</taxon>
        <taxon>Micrococcales</taxon>
        <taxon>Dermacoccaceae</taxon>
        <taxon>Flexivirga</taxon>
    </lineage>
</organism>
<dbReference type="EC" id="3.1.3.12" evidence="3"/>
<comment type="similarity">
    <text evidence="3">Belongs to the trehalose phosphatase family.</text>
</comment>
<dbReference type="InterPro" id="IPR044651">
    <property type="entry name" value="OTSB-like"/>
</dbReference>
<dbReference type="Gene3D" id="3.40.50.1000">
    <property type="entry name" value="HAD superfamily/HAD-like"/>
    <property type="match status" value="1"/>
</dbReference>
<comment type="cofactor">
    <cofactor evidence="3">
        <name>Mg(2+)</name>
        <dbReference type="ChEBI" id="CHEBI:18420"/>
    </cofactor>
</comment>
<dbReference type="PANTHER" id="PTHR43768:SF3">
    <property type="entry name" value="TREHALOSE 6-PHOSPHATE PHOSPHATASE"/>
    <property type="match status" value="1"/>
</dbReference>
<reference evidence="5" key="1">
    <citation type="journal article" date="2019" name="Int. J. Syst. Evol. Microbiol.">
        <title>The Global Catalogue of Microorganisms (GCM) 10K type strain sequencing project: providing services to taxonomists for standard genome sequencing and annotation.</title>
        <authorList>
            <consortium name="The Broad Institute Genomics Platform"/>
            <consortium name="The Broad Institute Genome Sequencing Center for Infectious Disease"/>
            <person name="Wu L."/>
            <person name="Ma J."/>
        </authorList>
    </citation>
    <scope>NUCLEOTIDE SEQUENCE [LARGE SCALE GENOMIC DNA]</scope>
    <source>
        <strain evidence="5">CCUG 58127</strain>
    </source>
</reference>
<comment type="pathway">
    <text evidence="3">Glycan biosynthesis; trehalose biosynthesis.</text>
</comment>
<dbReference type="GO" id="GO:0004805">
    <property type="term" value="F:trehalose-phosphatase activity"/>
    <property type="evidence" value="ECO:0007669"/>
    <property type="project" value="UniProtKB-EC"/>
</dbReference>
<dbReference type="Gene3D" id="3.30.70.1020">
    <property type="entry name" value="Trehalose-6-phosphate phosphatase related protein, domain 2"/>
    <property type="match status" value="1"/>
</dbReference>
<dbReference type="InterPro" id="IPR023214">
    <property type="entry name" value="HAD_sf"/>
</dbReference>
<gene>
    <name evidence="4" type="primary">otsB</name>
    <name evidence="4" type="ORF">ACFQDH_01275</name>
</gene>
<keyword evidence="3" id="KW-0479">Metal-binding</keyword>
<dbReference type="Pfam" id="PF02358">
    <property type="entry name" value="Trehalose_PPase"/>
    <property type="match status" value="1"/>
</dbReference>
<evidence type="ECO:0000256" key="2">
    <source>
        <dbReference type="ARBA" id="ARBA00024179"/>
    </source>
</evidence>
<keyword evidence="1 3" id="KW-0378">Hydrolase</keyword>
<accession>A0ABW2ABK3</accession>
<dbReference type="NCBIfam" id="TIGR00685">
    <property type="entry name" value="T6PP"/>
    <property type="match status" value="1"/>
</dbReference>
<dbReference type="PANTHER" id="PTHR43768">
    <property type="entry name" value="TREHALOSE 6-PHOSPHATE PHOSPHATASE"/>
    <property type="match status" value="1"/>
</dbReference>
<dbReference type="EMBL" id="JBHSWH010000001">
    <property type="protein sequence ID" value="MFC6703934.1"/>
    <property type="molecule type" value="Genomic_DNA"/>
</dbReference>
<name>A0ABW2ABK3_9MICO</name>
<dbReference type="InterPro" id="IPR036412">
    <property type="entry name" value="HAD-like_sf"/>
</dbReference>
<comment type="catalytic activity">
    <reaction evidence="3">
        <text>alpha,alpha-trehalose 6-phosphate + H2O = alpha,alpha-trehalose + phosphate</text>
        <dbReference type="Rhea" id="RHEA:23420"/>
        <dbReference type="ChEBI" id="CHEBI:15377"/>
        <dbReference type="ChEBI" id="CHEBI:16551"/>
        <dbReference type="ChEBI" id="CHEBI:43474"/>
        <dbReference type="ChEBI" id="CHEBI:58429"/>
        <dbReference type="EC" id="3.1.3.12"/>
    </reaction>
</comment>
<comment type="function">
    <text evidence="2 3">Removes the phosphate from trehalose 6-phosphate to produce free trehalose.</text>
</comment>
<evidence type="ECO:0000256" key="3">
    <source>
        <dbReference type="RuleBase" id="RU361117"/>
    </source>
</evidence>
<comment type="caution">
    <text evidence="4">The sequence shown here is derived from an EMBL/GenBank/DDBJ whole genome shotgun (WGS) entry which is preliminary data.</text>
</comment>
<evidence type="ECO:0000313" key="4">
    <source>
        <dbReference type="EMBL" id="MFC6703934.1"/>
    </source>
</evidence>
<dbReference type="Proteomes" id="UP001596298">
    <property type="component" value="Unassembled WGS sequence"/>
</dbReference>
<protein>
    <recommendedName>
        <fullName evidence="3">Trehalose 6-phosphate phosphatase</fullName>
        <ecNumber evidence="3">3.1.3.12</ecNumber>
    </recommendedName>
</protein>